<proteinExistence type="predicted"/>
<evidence type="ECO:0000313" key="1">
    <source>
        <dbReference type="EMBL" id="KAJ6218530.1"/>
    </source>
</evidence>
<name>A0A9Q0RLJ4_BLOTA</name>
<evidence type="ECO:0000313" key="2">
    <source>
        <dbReference type="Proteomes" id="UP001142055"/>
    </source>
</evidence>
<keyword evidence="2" id="KW-1185">Reference proteome</keyword>
<dbReference type="AlphaFoldDB" id="A0A9Q0RLJ4"/>
<dbReference type="EMBL" id="JAPWDV010000003">
    <property type="protein sequence ID" value="KAJ6218530.1"/>
    <property type="molecule type" value="Genomic_DNA"/>
</dbReference>
<dbReference type="PANTHER" id="PTHR21261:SF15">
    <property type="entry name" value="BEATEN PATH IIIA, ISOFORM D-RELATED"/>
    <property type="match status" value="1"/>
</dbReference>
<dbReference type="InterPro" id="IPR013783">
    <property type="entry name" value="Ig-like_fold"/>
</dbReference>
<evidence type="ECO:0008006" key="3">
    <source>
        <dbReference type="Google" id="ProtNLM"/>
    </source>
</evidence>
<dbReference type="Proteomes" id="UP001142055">
    <property type="component" value="Chromosome 3"/>
</dbReference>
<sequence>MIGEVIIVNVTLETEGRIRCEVIVDDTFQVVRHEIDLITIVPSSSVPQIISKRKSFGIGEHVQLICIVGTSKPIASIHWFINDISVPESYYVKINETISNESHLEFILQKVHLTSSGHFIVRCQSQTDAHFYPEVHNSMIQLGVWNQSIPVIIGLKEEYELGDLIEINCTIPEIVNRAVNHVEYSRLKSIQMIEWRLNHKPV</sequence>
<organism evidence="1 2">
    <name type="scientific">Blomia tropicalis</name>
    <name type="common">Mite</name>
    <dbReference type="NCBI Taxonomy" id="40697"/>
    <lineage>
        <taxon>Eukaryota</taxon>
        <taxon>Metazoa</taxon>
        <taxon>Ecdysozoa</taxon>
        <taxon>Arthropoda</taxon>
        <taxon>Chelicerata</taxon>
        <taxon>Arachnida</taxon>
        <taxon>Acari</taxon>
        <taxon>Acariformes</taxon>
        <taxon>Sarcoptiformes</taxon>
        <taxon>Astigmata</taxon>
        <taxon>Glycyphagoidea</taxon>
        <taxon>Echimyopodidae</taxon>
        <taxon>Blomia</taxon>
    </lineage>
</organism>
<comment type="caution">
    <text evidence="1">The sequence shown here is derived from an EMBL/GenBank/DDBJ whole genome shotgun (WGS) entry which is preliminary data.</text>
</comment>
<dbReference type="SUPFAM" id="SSF48726">
    <property type="entry name" value="Immunoglobulin"/>
    <property type="match status" value="1"/>
</dbReference>
<dbReference type="InterPro" id="IPR036179">
    <property type="entry name" value="Ig-like_dom_sf"/>
</dbReference>
<reference evidence="1" key="1">
    <citation type="submission" date="2022-12" db="EMBL/GenBank/DDBJ databases">
        <title>Genome assemblies of Blomia tropicalis.</title>
        <authorList>
            <person name="Cui Y."/>
        </authorList>
    </citation>
    <scope>NUCLEOTIDE SEQUENCE</scope>
    <source>
        <tissue evidence="1">Adult mites</tissue>
    </source>
</reference>
<dbReference type="PANTHER" id="PTHR21261">
    <property type="entry name" value="BEAT PROTEIN"/>
    <property type="match status" value="1"/>
</dbReference>
<gene>
    <name evidence="1" type="ORF">RDWZM_009687</name>
</gene>
<protein>
    <recommendedName>
        <fullName evidence="3">Ig-like domain-containing protein</fullName>
    </recommendedName>
</protein>
<dbReference type="Gene3D" id="2.60.40.10">
    <property type="entry name" value="Immunoglobulins"/>
    <property type="match status" value="1"/>
</dbReference>
<accession>A0A9Q0RLJ4</accession>